<protein>
    <submittedName>
        <fullName evidence="2">Uncharacterized protein</fullName>
    </submittedName>
</protein>
<evidence type="ECO:0000313" key="3">
    <source>
        <dbReference type="Proteomes" id="UP000234323"/>
    </source>
</evidence>
<dbReference type="Proteomes" id="UP000234323">
    <property type="component" value="Unassembled WGS sequence"/>
</dbReference>
<dbReference type="AlphaFoldDB" id="A0A2I1H222"/>
<gene>
    <name evidence="2" type="ORF">RhiirA4_470850</name>
</gene>
<reference evidence="2 3" key="1">
    <citation type="submission" date="2015-10" db="EMBL/GenBank/DDBJ databases">
        <title>Genome analyses suggest a sexual origin of heterokaryosis in a supposedly ancient asexual fungus.</title>
        <authorList>
            <person name="Ropars J."/>
            <person name="Sedzielewska K."/>
            <person name="Noel J."/>
            <person name="Charron P."/>
            <person name="Farinelli L."/>
            <person name="Marton T."/>
            <person name="Kruger M."/>
            <person name="Pelin A."/>
            <person name="Brachmann A."/>
            <person name="Corradi N."/>
        </authorList>
    </citation>
    <scope>NUCLEOTIDE SEQUENCE [LARGE SCALE GENOMIC DNA]</scope>
    <source>
        <strain evidence="2 3">A4</strain>
    </source>
</reference>
<evidence type="ECO:0000256" key="1">
    <source>
        <dbReference type="SAM" id="MobiDB-lite"/>
    </source>
</evidence>
<sequence length="124" mass="14383">MGQVRKNTQPSKSHQNAKTKNANQQNCLTAADLISTSVYNNRPIINENITTTLPSYIRTGNTYFKEKEFQVQTIVDAFQLLQIFYTTTMNENGWEHLKTVLSLTDNRDTNPTNRPLHTYLHYHH</sequence>
<name>A0A2I1H222_9GLOM</name>
<feature type="compositionally biased region" description="Polar residues" evidence="1">
    <location>
        <begin position="1"/>
        <end position="14"/>
    </location>
</feature>
<feature type="region of interest" description="Disordered" evidence="1">
    <location>
        <begin position="1"/>
        <end position="24"/>
    </location>
</feature>
<keyword evidence="3" id="KW-1185">Reference proteome</keyword>
<evidence type="ECO:0000313" key="2">
    <source>
        <dbReference type="EMBL" id="PKY52928.1"/>
    </source>
</evidence>
<dbReference type="EMBL" id="LLXI01001292">
    <property type="protein sequence ID" value="PKY52928.1"/>
    <property type="molecule type" value="Genomic_DNA"/>
</dbReference>
<proteinExistence type="predicted"/>
<organism evidence="2 3">
    <name type="scientific">Rhizophagus irregularis</name>
    <dbReference type="NCBI Taxonomy" id="588596"/>
    <lineage>
        <taxon>Eukaryota</taxon>
        <taxon>Fungi</taxon>
        <taxon>Fungi incertae sedis</taxon>
        <taxon>Mucoromycota</taxon>
        <taxon>Glomeromycotina</taxon>
        <taxon>Glomeromycetes</taxon>
        <taxon>Glomerales</taxon>
        <taxon>Glomeraceae</taxon>
        <taxon>Rhizophagus</taxon>
    </lineage>
</organism>
<dbReference type="VEuPathDB" id="FungiDB:RhiirFUN_002004"/>
<accession>A0A2I1H222</accession>
<comment type="caution">
    <text evidence="2">The sequence shown here is derived from an EMBL/GenBank/DDBJ whole genome shotgun (WGS) entry which is preliminary data.</text>
</comment>